<dbReference type="SUPFAM" id="SSF52499">
    <property type="entry name" value="Isochorismatase-like hydrolases"/>
    <property type="match status" value="1"/>
</dbReference>
<evidence type="ECO:0000256" key="1">
    <source>
        <dbReference type="SAM" id="SignalP"/>
    </source>
</evidence>
<dbReference type="InterPro" id="IPR000868">
    <property type="entry name" value="Isochorismatase-like_dom"/>
</dbReference>
<proteinExistence type="predicted"/>
<keyword evidence="1" id="KW-0732">Signal</keyword>
<reference evidence="3 4" key="1">
    <citation type="submission" date="2016-10" db="EMBL/GenBank/DDBJ databases">
        <authorList>
            <person name="de Groot N.N."/>
        </authorList>
    </citation>
    <scope>NUCLEOTIDE SEQUENCE [LARGE SCALE GENOMIC DNA]</scope>
    <source>
        <strain evidence="3 4">LMG 23650</strain>
    </source>
</reference>
<dbReference type="OrthoDB" id="9789777at2"/>
<dbReference type="EMBL" id="FOQU01000001">
    <property type="protein sequence ID" value="SFH99734.1"/>
    <property type="molecule type" value="Genomic_DNA"/>
</dbReference>
<keyword evidence="4" id="KW-1185">Reference proteome</keyword>
<feature type="chain" id="PRO_5011481528" evidence="1">
    <location>
        <begin position="30"/>
        <end position="242"/>
    </location>
</feature>
<dbReference type="Gene3D" id="3.40.50.850">
    <property type="entry name" value="Isochorismatase-like"/>
    <property type="match status" value="1"/>
</dbReference>
<evidence type="ECO:0000259" key="2">
    <source>
        <dbReference type="Pfam" id="PF00857"/>
    </source>
</evidence>
<name>A0A1I3EL71_9BURK</name>
<gene>
    <name evidence="3" type="ORF">SAMN05192543_101945</name>
</gene>
<dbReference type="PANTHER" id="PTHR43559:SF3">
    <property type="entry name" value="HYDROLASE YCAC-RELATED"/>
    <property type="match status" value="1"/>
</dbReference>
<dbReference type="Proteomes" id="UP000199548">
    <property type="component" value="Unassembled WGS sequence"/>
</dbReference>
<organism evidence="3 4">
    <name type="scientific">Paraburkholderia megapolitana</name>
    <dbReference type="NCBI Taxonomy" id="420953"/>
    <lineage>
        <taxon>Bacteria</taxon>
        <taxon>Pseudomonadati</taxon>
        <taxon>Pseudomonadota</taxon>
        <taxon>Betaproteobacteria</taxon>
        <taxon>Burkholderiales</taxon>
        <taxon>Burkholderiaceae</taxon>
        <taxon>Paraburkholderia</taxon>
    </lineage>
</organism>
<dbReference type="RefSeq" id="WP_091008924.1">
    <property type="nucleotide sequence ID" value="NZ_CP041743.1"/>
</dbReference>
<dbReference type="InterPro" id="IPR036380">
    <property type="entry name" value="Isochorismatase-like_sf"/>
</dbReference>
<dbReference type="AlphaFoldDB" id="A0A1I3EL71"/>
<accession>A0A1I3EL71</accession>
<sequence>MKLSNLLKAVVLPLAIVATSAATVQTASAAPATSAVAPSGAPYSLLSRDNTVLVLVDHQIGLFTGVRDIDVGELKHNVVALAKAAKTLGIPIIVTATVPDGMWGPTIPELTAALPGVPVIARTSINAWDDPNVRAAIEKTGRKQVLIAGVSLEVCATFPALSLKAAGYDPRVVLDASGTFSDAKRTVGLQRLAGAGIPVTDYATAGVEMLHGNDDPKAQQVYADLDMPFANLVWQFKNVKAK</sequence>
<evidence type="ECO:0000313" key="3">
    <source>
        <dbReference type="EMBL" id="SFH99734.1"/>
    </source>
</evidence>
<feature type="signal peptide" evidence="1">
    <location>
        <begin position="1"/>
        <end position="29"/>
    </location>
</feature>
<dbReference type="Pfam" id="PF00857">
    <property type="entry name" value="Isochorismatase"/>
    <property type="match status" value="1"/>
</dbReference>
<dbReference type="STRING" id="420953.SAMN05192543_101945"/>
<dbReference type="PANTHER" id="PTHR43559">
    <property type="entry name" value="HYDROLASE YCAC-RELATED"/>
    <property type="match status" value="1"/>
</dbReference>
<dbReference type="InterPro" id="IPR053152">
    <property type="entry name" value="Hydrolase_YcaC-like"/>
</dbReference>
<protein>
    <submittedName>
        <fullName evidence="3">Nicotinamidase-related amidase</fullName>
    </submittedName>
</protein>
<feature type="domain" description="Isochorismatase-like" evidence="2">
    <location>
        <begin position="51"/>
        <end position="202"/>
    </location>
</feature>
<evidence type="ECO:0000313" key="4">
    <source>
        <dbReference type="Proteomes" id="UP000199548"/>
    </source>
</evidence>